<organism evidence="1 2">
    <name type="scientific">Choiromyces venosus 120613-1</name>
    <dbReference type="NCBI Taxonomy" id="1336337"/>
    <lineage>
        <taxon>Eukaryota</taxon>
        <taxon>Fungi</taxon>
        <taxon>Dikarya</taxon>
        <taxon>Ascomycota</taxon>
        <taxon>Pezizomycotina</taxon>
        <taxon>Pezizomycetes</taxon>
        <taxon>Pezizales</taxon>
        <taxon>Tuberaceae</taxon>
        <taxon>Choiromyces</taxon>
    </lineage>
</organism>
<accession>A0A3N4JV76</accession>
<proteinExistence type="predicted"/>
<sequence length="58" mass="6914">MNKAIVVFVVEFSGCQALFMFDNTKNYIKFANDVLRVSNMNLDKWRKECKADAYYIYF</sequence>
<dbReference type="EMBL" id="ML120368">
    <property type="protein sequence ID" value="RPB02264.1"/>
    <property type="molecule type" value="Genomic_DNA"/>
</dbReference>
<gene>
    <name evidence="1" type="ORF">L873DRAFT_1673496</name>
</gene>
<protein>
    <submittedName>
        <fullName evidence="1">Uncharacterized protein</fullName>
    </submittedName>
</protein>
<dbReference type="Proteomes" id="UP000276215">
    <property type="component" value="Unassembled WGS sequence"/>
</dbReference>
<dbReference type="AlphaFoldDB" id="A0A3N4JV76"/>
<keyword evidence="2" id="KW-1185">Reference proteome</keyword>
<evidence type="ECO:0000313" key="2">
    <source>
        <dbReference type="Proteomes" id="UP000276215"/>
    </source>
</evidence>
<reference evidence="1 2" key="1">
    <citation type="journal article" date="2018" name="Nat. Ecol. Evol.">
        <title>Pezizomycetes genomes reveal the molecular basis of ectomycorrhizal truffle lifestyle.</title>
        <authorList>
            <person name="Murat C."/>
            <person name="Payen T."/>
            <person name="Noel B."/>
            <person name="Kuo A."/>
            <person name="Morin E."/>
            <person name="Chen J."/>
            <person name="Kohler A."/>
            <person name="Krizsan K."/>
            <person name="Balestrini R."/>
            <person name="Da Silva C."/>
            <person name="Montanini B."/>
            <person name="Hainaut M."/>
            <person name="Levati E."/>
            <person name="Barry K.W."/>
            <person name="Belfiori B."/>
            <person name="Cichocki N."/>
            <person name="Clum A."/>
            <person name="Dockter R.B."/>
            <person name="Fauchery L."/>
            <person name="Guy J."/>
            <person name="Iotti M."/>
            <person name="Le Tacon F."/>
            <person name="Lindquist E.A."/>
            <person name="Lipzen A."/>
            <person name="Malagnac F."/>
            <person name="Mello A."/>
            <person name="Molinier V."/>
            <person name="Miyauchi S."/>
            <person name="Poulain J."/>
            <person name="Riccioni C."/>
            <person name="Rubini A."/>
            <person name="Sitrit Y."/>
            <person name="Splivallo R."/>
            <person name="Traeger S."/>
            <person name="Wang M."/>
            <person name="Zifcakova L."/>
            <person name="Wipf D."/>
            <person name="Zambonelli A."/>
            <person name="Paolocci F."/>
            <person name="Nowrousian M."/>
            <person name="Ottonello S."/>
            <person name="Baldrian P."/>
            <person name="Spatafora J.W."/>
            <person name="Henrissat B."/>
            <person name="Nagy L.G."/>
            <person name="Aury J.M."/>
            <person name="Wincker P."/>
            <person name="Grigoriev I.V."/>
            <person name="Bonfante P."/>
            <person name="Martin F.M."/>
        </authorList>
    </citation>
    <scope>NUCLEOTIDE SEQUENCE [LARGE SCALE GENOMIC DNA]</scope>
    <source>
        <strain evidence="1 2">120613-1</strain>
    </source>
</reference>
<evidence type="ECO:0000313" key="1">
    <source>
        <dbReference type="EMBL" id="RPB02264.1"/>
    </source>
</evidence>
<name>A0A3N4JV76_9PEZI</name>
<dbReference type="OrthoDB" id="6511194at2759"/>